<dbReference type="KEGG" id="fsn:GS03_02620"/>
<dbReference type="OrthoDB" id="2599194at2"/>
<name>A0A4P7PVS5_9FLAO</name>
<evidence type="ECO:0000313" key="1">
    <source>
        <dbReference type="EMBL" id="QBZ99098.1"/>
    </source>
</evidence>
<keyword evidence="2" id="KW-1185">Reference proteome</keyword>
<dbReference type="InterPro" id="IPR011463">
    <property type="entry name" value="DUF1569"/>
</dbReference>
<dbReference type="Proteomes" id="UP000296862">
    <property type="component" value="Chromosome"/>
</dbReference>
<dbReference type="Pfam" id="PF07606">
    <property type="entry name" value="DUF1569"/>
    <property type="match status" value="1"/>
</dbReference>
<protein>
    <recommendedName>
        <fullName evidence="3">DUF1569 domain-containing protein</fullName>
    </recommendedName>
</protein>
<proteinExistence type="predicted"/>
<gene>
    <name evidence="1" type="ORF">GS03_02620</name>
</gene>
<dbReference type="RefSeq" id="WP_136152963.1">
    <property type="nucleotide sequence ID" value="NZ_CP038810.1"/>
</dbReference>
<evidence type="ECO:0008006" key="3">
    <source>
        <dbReference type="Google" id="ProtNLM"/>
    </source>
</evidence>
<evidence type="ECO:0000313" key="2">
    <source>
        <dbReference type="Proteomes" id="UP000296862"/>
    </source>
</evidence>
<organism evidence="1 2">
    <name type="scientific">Flavobacterium sangjuense</name>
    <dbReference type="NCBI Taxonomy" id="2518177"/>
    <lineage>
        <taxon>Bacteria</taxon>
        <taxon>Pseudomonadati</taxon>
        <taxon>Bacteroidota</taxon>
        <taxon>Flavobacteriia</taxon>
        <taxon>Flavobacteriales</taxon>
        <taxon>Flavobacteriaceae</taxon>
        <taxon>Flavobacterium</taxon>
    </lineage>
</organism>
<accession>A0A4P7PVS5</accession>
<sequence length="149" mass="17019">MGSIYSKADNEIVISRINKLTPESKAQWGKMTVDQMLSHCQAPMDFAFGKTPMRSNFIMRLFGKMLKGKVFSSTEFKKNSPTAPAFIRTGTYDFEETKNGLIERIGVFSDLGQKALKTTKHPFFGELTYDEWSQLQTMHLDHHLKQFGV</sequence>
<dbReference type="InterPro" id="IPR034660">
    <property type="entry name" value="DinB/YfiT-like"/>
</dbReference>
<dbReference type="Gene3D" id="1.20.120.450">
    <property type="entry name" value="dinb family like domain"/>
    <property type="match status" value="1"/>
</dbReference>
<dbReference type="AlphaFoldDB" id="A0A4P7PVS5"/>
<reference evidence="1 2" key="1">
    <citation type="submission" date="2019-04" db="EMBL/GenBank/DDBJ databases">
        <title>Flavobacterium sp. GS03.</title>
        <authorList>
            <person name="Kim H."/>
        </authorList>
    </citation>
    <scope>NUCLEOTIDE SEQUENCE [LARGE SCALE GENOMIC DNA]</scope>
    <source>
        <strain evidence="1 2">GS03</strain>
    </source>
</reference>
<dbReference type="EMBL" id="CP038810">
    <property type="protein sequence ID" value="QBZ99098.1"/>
    <property type="molecule type" value="Genomic_DNA"/>
</dbReference>